<feature type="compositionally biased region" description="Basic and acidic residues" evidence="3">
    <location>
        <begin position="85"/>
        <end position="99"/>
    </location>
</feature>
<organism evidence="4 5">
    <name type="scientific">Mycena chlorophos</name>
    <name type="common">Agaric fungus</name>
    <name type="synonym">Agaricus chlorophos</name>
    <dbReference type="NCBI Taxonomy" id="658473"/>
    <lineage>
        <taxon>Eukaryota</taxon>
        <taxon>Fungi</taxon>
        <taxon>Dikarya</taxon>
        <taxon>Basidiomycota</taxon>
        <taxon>Agaricomycotina</taxon>
        <taxon>Agaricomycetes</taxon>
        <taxon>Agaricomycetidae</taxon>
        <taxon>Agaricales</taxon>
        <taxon>Marasmiineae</taxon>
        <taxon>Mycenaceae</taxon>
        <taxon>Mycena</taxon>
    </lineage>
</organism>
<feature type="region of interest" description="Disordered" evidence="3">
    <location>
        <begin position="17"/>
        <end position="114"/>
    </location>
</feature>
<keyword evidence="5" id="KW-1185">Reference proteome</keyword>
<proteinExistence type="predicted"/>
<evidence type="ECO:0000256" key="3">
    <source>
        <dbReference type="SAM" id="MobiDB-lite"/>
    </source>
</evidence>
<evidence type="ECO:0000313" key="4">
    <source>
        <dbReference type="EMBL" id="GAT53925.1"/>
    </source>
</evidence>
<dbReference type="InterPro" id="IPR036967">
    <property type="entry name" value="Ribosomal_uS11_sf"/>
</dbReference>
<accession>A0ABQ0LS74</accession>
<keyword evidence="1" id="KW-0689">Ribosomal protein</keyword>
<keyword evidence="2" id="KW-0687">Ribonucleoprotein</keyword>
<dbReference type="Gene3D" id="3.30.420.80">
    <property type="entry name" value="Ribosomal protein S11"/>
    <property type="match status" value="1"/>
</dbReference>
<evidence type="ECO:0000256" key="2">
    <source>
        <dbReference type="ARBA" id="ARBA00023274"/>
    </source>
</evidence>
<dbReference type="SUPFAM" id="SSF53137">
    <property type="entry name" value="Translational machinery components"/>
    <property type="match status" value="1"/>
</dbReference>
<feature type="compositionally biased region" description="Acidic residues" evidence="3">
    <location>
        <begin position="54"/>
        <end position="84"/>
    </location>
</feature>
<dbReference type="EMBL" id="DF848493">
    <property type="protein sequence ID" value="GAT53925.1"/>
    <property type="molecule type" value="Genomic_DNA"/>
</dbReference>
<name>A0ABQ0LS74_MYCCL</name>
<dbReference type="Proteomes" id="UP000815677">
    <property type="component" value="Unassembled WGS sequence"/>
</dbReference>
<evidence type="ECO:0000256" key="1">
    <source>
        <dbReference type="ARBA" id="ARBA00022980"/>
    </source>
</evidence>
<gene>
    <name evidence="4" type="ORF">MCHLO_10820</name>
</gene>
<sequence>MFAVALRSSWRRLRLPRPAVGRVNAYSDQAPHPRSGAGLRRPSPHPTPSQILQDEVDAMLAEQEEEDEEGYSPEEGEEGEEDLEEGQRQDDEDLERPADLRQPVTNKPPSYRLHCQSTRTNTINTFTDPNGVIIAWFSGGSCGFRKRNRSTYEAGYQCAIRMFQKISMTAEAKKAAADAKKVVDEPLTIDLRCPAQDCLHYGPDAAQNWWDACKEEETAVVLKF</sequence>
<protein>
    <submittedName>
        <fullName evidence="4">Uncharacterized protein</fullName>
    </submittedName>
</protein>
<reference evidence="4" key="1">
    <citation type="submission" date="2014-09" db="EMBL/GenBank/DDBJ databases">
        <title>Genome sequence of the luminous mushroom Mycena chlorophos for searching fungal bioluminescence genes.</title>
        <authorList>
            <person name="Tanaka Y."/>
            <person name="Kasuga D."/>
            <person name="Oba Y."/>
            <person name="Hase S."/>
            <person name="Sato K."/>
            <person name="Oba Y."/>
            <person name="Sakakibara Y."/>
        </authorList>
    </citation>
    <scope>NUCLEOTIDE SEQUENCE</scope>
</reference>
<evidence type="ECO:0000313" key="5">
    <source>
        <dbReference type="Proteomes" id="UP000815677"/>
    </source>
</evidence>